<dbReference type="EC" id="2.3.-.-" evidence="3"/>
<dbReference type="SUPFAM" id="SSF55729">
    <property type="entry name" value="Acyl-CoA N-acyltransferases (Nat)"/>
    <property type="match status" value="1"/>
</dbReference>
<dbReference type="Pfam" id="PF13508">
    <property type="entry name" value="Acetyltransf_7"/>
    <property type="match status" value="1"/>
</dbReference>
<dbReference type="EMBL" id="JBFPMW010000010">
    <property type="protein sequence ID" value="MFL9820640.1"/>
    <property type="molecule type" value="Genomic_DNA"/>
</dbReference>
<keyword evidence="1" id="KW-1133">Transmembrane helix</keyword>
<feature type="transmembrane region" description="Helical" evidence="1">
    <location>
        <begin position="55"/>
        <end position="73"/>
    </location>
</feature>
<keyword evidence="3" id="KW-0808">Transferase</keyword>
<dbReference type="Proteomes" id="UP001629223">
    <property type="component" value="Unassembled WGS sequence"/>
</dbReference>
<evidence type="ECO:0000259" key="2">
    <source>
        <dbReference type="PROSITE" id="PS51186"/>
    </source>
</evidence>
<dbReference type="InterPro" id="IPR000182">
    <property type="entry name" value="GNAT_dom"/>
</dbReference>
<dbReference type="GO" id="GO:0016746">
    <property type="term" value="F:acyltransferase activity"/>
    <property type="evidence" value="ECO:0007669"/>
    <property type="project" value="UniProtKB-KW"/>
</dbReference>
<dbReference type="InterPro" id="IPR016181">
    <property type="entry name" value="Acyl_CoA_acyltransferase"/>
</dbReference>
<keyword evidence="1" id="KW-0812">Transmembrane</keyword>
<reference evidence="3 4" key="1">
    <citation type="submission" date="2024-07" db="EMBL/GenBank/DDBJ databases">
        <authorList>
            <person name="Tripathy S."/>
        </authorList>
    </citation>
    <scope>NUCLEOTIDE SEQUENCE [LARGE SCALE GENOMIC DNA]</scope>
    <source>
        <strain evidence="3 4">VB511288_2</strain>
    </source>
</reference>
<name>A0ABW8XH21_9CYAN</name>
<feature type="transmembrane region" description="Helical" evidence="1">
    <location>
        <begin position="27"/>
        <end position="49"/>
    </location>
</feature>
<dbReference type="CDD" id="cd04301">
    <property type="entry name" value="NAT_SF"/>
    <property type="match status" value="1"/>
</dbReference>
<keyword evidence="1" id="KW-0472">Membrane</keyword>
<comment type="caution">
    <text evidence="3">The sequence shown here is derived from an EMBL/GenBank/DDBJ whole genome shotgun (WGS) entry which is preliminary data.</text>
</comment>
<proteinExistence type="predicted"/>
<keyword evidence="4" id="KW-1185">Reference proteome</keyword>
<accession>A0ABW8XH21</accession>
<evidence type="ECO:0000313" key="4">
    <source>
        <dbReference type="Proteomes" id="UP001629223"/>
    </source>
</evidence>
<evidence type="ECO:0000256" key="1">
    <source>
        <dbReference type="SAM" id="Phobius"/>
    </source>
</evidence>
<keyword evidence="3" id="KW-0012">Acyltransferase</keyword>
<organism evidence="3 4">
    <name type="scientific">Tolypothrix campylonemoides VB511288_2</name>
    <dbReference type="NCBI Taxonomy" id="3232311"/>
    <lineage>
        <taxon>Bacteria</taxon>
        <taxon>Bacillati</taxon>
        <taxon>Cyanobacteriota</taxon>
        <taxon>Cyanophyceae</taxon>
        <taxon>Nostocales</taxon>
        <taxon>Tolypothrichaceae</taxon>
        <taxon>Tolypothrix</taxon>
    </lineage>
</organism>
<evidence type="ECO:0000313" key="3">
    <source>
        <dbReference type="EMBL" id="MFL9820640.1"/>
    </source>
</evidence>
<dbReference type="PROSITE" id="PS51186">
    <property type="entry name" value="GNAT"/>
    <property type="match status" value="1"/>
</dbReference>
<gene>
    <name evidence="3" type="ORF">AB0756_26655</name>
</gene>
<feature type="domain" description="N-acetyltransferase" evidence="2">
    <location>
        <begin position="25"/>
        <end position="173"/>
    </location>
</feature>
<sequence length="187" mass="21601">MTSDHHFSVGYSLRPSTSKDTFKILQICYFEVKAIGLFYIFLLPSLIYFGEPFKFLLIGWGLLCIAMVIFRYFSFLSIIKLAQSWVIECDREIVACAVVKNCQQYSELFRLYVKYSHRNKGLGTCLVKTLLKDVNKPVYVVSVPKALYFYRRLGFVPIPKYRLPQIYSQLSRQGSIILGFIKGGSDQ</sequence>
<protein>
    <submittedName>
        <fullName evidence="3">GNAT family N-acetyltransferase</fullName>
        <ecNumber evidence="3">2.3.-.-</ecNumber>
    </submittedName>
</protein>
<dbReference type="Gene3D" id="3.40.630.30">
    <property type="match status" value="1"/>
</dbReference>